<dbReference type="Pfam" id="PF25199">
    <property type="entry name" value="nSTAND_NTPase5"/>
    <property type="match status" value="1"/>
</dbReference>
<accession>A0ABV9YZK2</accession>
<dbReference type="InterPro" id="IPR027417">
    <property type="entry name" value="P-loop_NTPase"/>
</dbReference>
<evidence type="ECO:0000313" key="3">
    <source>
        <dbReference type="Proteomes" id="UP001595796"/>
    </source>
</evidence>
<gene>
    <name evidence="2" type="ORF">ACFPFW_06085</name>
</gene>
<name>A0ABV9YZK2_9HYPH</name>
<evidence type="ECO:0000259" key="1">
    <source>
        <dbReference type="Pfam" id="PF25199"/>
    </source>
</evidence>
<sequence>MKFEGQYFTEMRETLLAGRYSLFLGAGASIDSLDSTGAQLPGGDALRQRLVALKKLKPTSSLARAYAQLTPDEVEKHITEQLSDCTPGPTARKITEFFWRSIYSLNIDDVLENVPHNTSKRQTYVPLTHKSPFAYPDDINIVQVIHVHGWVGAPDDGYIFSLNEYAKTLGPSNHWVNVLAQTIATEPFIIAGTSLEEPDLEYFLAARSASSTRKDRGPSFLIEPFPDAGTEAECARHGLTLFPGTLLEFLNLIDSEFPARPLPVGNNAKLDIALFDTSVNATQLALFSADFRYVVAEQSKENTELGFYIGREPSFSDLALSRDVSRASTIMVKQQIRDTLKAPNKNSHFLIFEDNAGTGKTTLVKRAIYDLAAEGNHVFNRDQLSAIDISRASKIFNSFTKPFIIFSDNFADTASAISELYRQIHRDDFLIVGTERSYRVPHALKSMGGIPVQRRHLEKFRSTEARDLILKMDGYGMTGVPINAENIEKLSSDLTTDSIAIAVCRILQNFKPVSKIIESLVSDSDNDRRERYLACALAFFCFHGGLRYNILVSAFGAEKLDEQMNVRDMLPLIFSESDHREYVIPANPVLAENILRTVAAEDKDLIFDVYSRVGAYLSSYVNRRAIIRRTPEASLAGRLFNYDDVVINLIPEQSEKFFLAMKRYWDWNSRYWEQFALLKLDQASRAKGDEKAQLLVQAIAHAKHAVQVERHPHPLTTLGKVLIEEMKFNSSRFNSAFVEALNVLGEAASQENRMNRIAVHPYTTLFNGAHYFLQNGGSLTKREVDRLSRLLNNADTYFNYDNSLMVLSQNVRRLLGTA</sequence>
<dbReference type="Pfam" id="PF13289">
    <property type="entry name" value="SIR2_2"/>
    <property type="match status" value="1"/>
</dbReference>
<protein>
    <submittedName>
        <fullName evidence="2">SIR2 family protein</fullName>
    </submittedName>
</protein>
<dbReference type="SUPFAM" id="SSF52540">
    <property type="entry name" value="P-loop containing nucleoside triphosphate hydrolases"/>
    <property type="match status" value="1"/>
</dbReference>
<evidence type="ECO:0000313" key="2">
    <source>
        <dbReference type="EMBL" id="MFC5067582.1"/>
    </source>
</evidence>
<dbReference type="EMBL" id="JBHSJF010000005">
    <property type="protein sequence ID" value="MFC5067582.1"/>
    <property type="molecule type" value="Genomic_DNA"/>
</dbReference>
<feature type="domain" description="Novel STAND NTPase 5" evidence="1">
    <location>
        <begin position="306"/>
        <end position="440"/>
    </location>
</feature>
<organism evidence="2 3">
    <name type="scientific">Flaviflagellibacter deserti</name>
    <dbReference type="NCBI Taxonomy" id="2267266"/>
    <lineage>
        <taxon>Bacteria</taxon>
        <taxon>Pseudomonadati</taxon>
        <taxon>Pseudomonadota</taxon>
        <taxon>Alphaproteobacteria</taxon>
        <taxon>Hyphomicrobiales</taxon>
        <taxon>Flaviflagellibacter</taxon>
    </lineage>
</organism>
<dbReference type="Proteomes" id="UP001595796">
    <property type="component" value="Unassembled WGS sequence"/>
</dbReference>
<proteinExistence type="predicted"/>
<keyword evidence="3" id="KW-1185">Reference proteome</keyword>
<dbReference type="InterPro" id="IPR057574">
    <property type="entry name" value="nSTAND_NTPase5_dom"/>
</dbReference>
<dbReference type="RefSeq" id="WP_114957069.1">
    <property type="nucleotide sequence ID" value="NZ_JBHSJF010000005.1"/>
</dbReference>
<comment type="caution">
    <text evidence="2">The sequence shown here is derived from an EMBL/GenBank/DDBJ whole genome shotgun (WGS) entry which is preliminary data.</text>
</comment>
<reference evidence="3" key="1">
    <citation type="journal article" date="2019" name="Int. J. Syst. Evol. Microbiol.">
        <title>The Global Catalogue of Microorganisms (GCM) 10K type strain sequencing project: providing services to taxonomists for standard genome sequencing and annotation.</title>
        <authorList>
            <consortium name="The Broad Institute Genomics Platform"/>
            <consortium name="The Broad Institute Genome Sequencing Center for Infectious Disease"/>
            <person name="Wu L."/>
            <person name="Ma J."/>
        </authorList>
    </citation>
    <scope>NUCLEOTIDE SEQUENCE [LARGE SCALE GENOMIC DNA]</scope>
    <source>
        <strain evidence="3">CGMCC 1.16444</strain>
    </source>
</reference>